<gene>
    <name evidence="5" type="ORF">GIW73_19965</name>
</gene>
<keyword evidence="3 5" id="KW-0012">Acyltransferase</keyword>
<dbReference type="InterPro" id="IPR020616">
    <property type="entry name" value="Thiolase_N"/>
</dbReference>
<dbReference type="Pfam" id="PF00108">
    <property type="entry name" value="Thiolase_N"/>
    <property type="match status" value="1"/>
</dbReference>
<dbReference type="InterPro" id="IPR016039">
    <property type="entry name" value="Thiolase-like"/>
</dbReference>
<reference evidence="5" key="1">
    <citation type="submission" date="2019-11" db="EMBL/GenBank/DDBJ databases">
        <title>Epiphytic Pseudomonas syringae from cherry orchards.</title>
        <authorList>
            <person name="Hulin M.T."/>
        </authorList>
    </citation>
    <scope>NUCLEOTIDE SEQUENCE</scope>
    <source>
        <strain evidence="5">PA-6-9A</strain>
    </source>
</reference>
<comment type="caution">
    <text evidence="5">The sequence shown here is derived from an EMBL/GenBank/DDBJ whole genome shotgun (WGS) entry which is preliminary data.</text>
</comment>
<evidence type="ECO:0000313" key="6">
    <source>
        <dbReference type="Proteomes" id="UP000814207"/>
    </source>
</evidence>
<dbReference type="PANTHER" id="PTHR18919">
    <property type="entry name" value="ACETYL-COA C-ACYLTRANSFERASE"/>
    <property type="match status" value="1"/>
</dbReference>
<evidence type="ECO:0000256" key="3">
    <source>
        <dbReference type="ARBA" id="ARBA00023315"/>
    </source>
</evidence>
<dbReference type="AlphaFoldDB" id="A0A9Q3X7E6"/>
<comment type="similarity">
    <text evidence="1">Belongs to the thiolase-like superfamily. Thiolase family.</text>
</comment>
<name>A0A9Q3X7E6_PSESX</name>
<evidence type="ECO:0000259" key="4">
    <source>
        <dbReference type="Pfam" id="PF00108"/>
    </source>
</evidence>
<accession>A0A9Q3X7E6</accession>
<dbReference type="EC" id="2.3.1.9" evidence="5"/>
<sequence length="81" mass="8152">MQDVVIVAATRTAVGSFQGSLASIPAPELGAAVIRRLLEQTGLDPAQVDEVILGQVLTAGSGQNPARQASILAGLPHAVPA</sequence>
<dbReference type="SUPFAM" id="SSF53901">
    <property type="entry name" value="Thiolase-like"/>
    <property type="match status" value="1"/>
</dbReference>
<evidence type="ECO:0000256" key="2">
    <source>
        <dbReference type="ARBA" id="ARBA00022679"/>
    </source>
</evidence>
<organism evidence="5 6">
    <name type="scientific">Pseudomonas syringae</name>
    <dbReference type="NCBI Taxonomy" id="317"/>
    <lineage>
        <taxon>Bacteria</taxon>
        <taxon>Pseudomonadati</taxon>
        <taxon>Pseudomonadota</taxon>
        <taxon>Gammaproteobacteria</taxon>
        <taxon>Pseudomonadales</taxon>
        <taxon>Pseudomonadaceae</taxon>
        <taxon>Pseudomonas</taxon>
    </lineage>
</organism>
<dbReference type="EMBL" id="WKEU01000104">
    <property type="protein sequence ID" value="MCF5065210.1"/>
    <property type="molecule type" value="Genomic_DNA"/>
</dbReference>
<protein>
    <submittedName>
        <fullName evidence="5">Acetyl-CoA C-acetyltransferase</fullName>
        <ecNumber evidence="5">2.3.1.9</ecNumber>
    </submittedName>
</protein>
<feature type="domain" description="Thiolase N-terminal" evidence="4">
    <location>
        <begin position="4"/>
        <end position="81"/>
    </location>
</feature>
<dbReference type="GO" id="GO:0003985">
    <property type="term" value="F:acetyl-CoA C-acetyltransferase activity"/>
    <property type="evidence" value="ECO:0007669"/>
    <property type="project" value="UniProtKB-EC"/>
</dbReference>
<evidence type="ECO:0000256" key="1">
    <source>
        <dbReference type="ARBA" id="ARBA00010982"/>
    </source>
</evidence>
<proteinExistence type="inferred from homology"/>
<evidence type="ECO:0000313" key="5">
    <source>
        <dbReference type="EMBL" id="MCF5065210.1"/>
    </source>
</evidence>
<dbReference type="Proteomes" id="UP000814207">
    <property type="component" value="Unassembled WGS sequence"/>
</dbReference>
<dbReference type="Gene3D" id="3.40.47.10">
    <property type="match status" value="1"/>
</dbReference>
<dbReference type="PANTHER" id="PTHR18919:SF107">
    <property type="entry name" value="ACETYL-COA ACETYLTRANSFERASE, CYTOSOLIC"/>
    <property type="match status" value="1"/>
</dbReference>
<feature type="non-terminal residue" evidence="5">
    <location>
        <position position="81"/>
    </location>
</feature>
<keyword evidence="2 5" id="KW-0808">Transferase</keyword>